<keyword evidence="9" id="KW-0233">DNA recombination</keyword>
<feature type="domain" description="Ku70/Ku80 N-terminal alpha/beta" evidence="13">
    <location>
        <begin position="30"/>
        <end position="216"/>
    </location>
</feature>
<evidence type="ECO:0000256" key="11">
    <source>
        <dbReference type="ARBA" id="ARBA00023242"/>
    </source>
</evidence>
<dbReference type="PANTHER" id="PTHR12604">
    <property type="entry name" value="KU AUTOANTIGEN DNA HELICASE"/>
    <property type="match status" value="1"/>
</dbReference>
<evidence type="ECO:0000256" key="4">
    <source>
        <dbReference type="ARBA" id="ARBA00022763"/>
    </source>
</evidence>
<evidence type="ECO:0000256" key="12">
    <source>
        <dbReference type="ARBA" id="ARBA00047995"/>
    </source>
</evidence>
<dbReference type="NCBIfam" id="TIGR00578">
    <property type="entry name" value="ku70"/>
    <property type="match status" value="1"/>
</dbReference>
<dbReference type="GO" id="GO:0016787">
    <property type="term" value="F:hydrolase activity"/>
    <property type="evidence" value="ECO:0007669"/>
    <property type="project" value="UniProtKB-KW"/>
</dbReference>
<dbReference type="GO" id="GO:0006303">
    <property type="term" value="P:double-strand break repair via nonhomologous end joining"/>
    <property type="evidence" value="ECO:0007669"/>
    <property type="project" value="InterPro"/>
</dbReference>
<dbReference type="AlphaFoldDB" id="A0AAV7K2Q8"/>
<name>A0AAV7K2Q8_9METZ</name>
<evidence type="ECO:0000256" key="10">
    <source>
        <dbReference type="ARBA" id="ARBA00023204"/>
    </source>
</evidence>
<keyword evidence="5" id="KW-0378">Hydrolase</keyword>
<evidence type="ECO:0000256" key="7">
    <source>
        <dbReference type="ARBA" id="ARBA00022840"/>
    </source>
</evidence>
<comment type="subcellular location">
    <subcellularLocation>
        <location evidence="1">Nucleus</location>
    </subcellularLocation>
</comment>
<dbReference type="EMBL" id="JAKMXF010000210">
    <property type="protein sequence ID" value="KAI6655070.1"/>
    <property type="molecule type" value="Genomic_DNA"/>
</dbReference>
<dbReference type="FunFam" id="3.40.50.410:FF:000080">
    <property type="entry name" value="X-ray repair-complementing defective repair in Chinese hamster cells 6"/>
    <property type="match status" value="1"/>
</dbReference>
<evidence type="ECO:0000259" key="13">
    <source>
        <dbReference type="Pfam" id="PF03731"/>
    </source>
</evidence>
<dbReference type="GO" id="GO:0003678">
    <property type="term" value="F:DNA helicase activity"/>
    <property type="evidence" value="ECO:0007669"/>
    <property type="project" value="UniProtKB-EC"/>
</dbReference>
<dbReference type="InterPro" id="IPR006165">
    <property type="entry name" value="Ku70"/>
</dbReference>
<accession>A0AAV7K2Q8</accession>
<dbReference type="GO" id="GO:0003684">
    <property type="term" value="F:damaged DNA binding"/>
    <property type="evidence" value="ECO:0007669"/>
    <property type="project" value="InterPro"/>
</dbReference>
<keyword evidence="7" id="KW-0067">ATP-binding</keyword>
<evidence type="ECO:0000313" key="15">
    <source>
        <dbReference type="Proteomes" id="UP001165289"/>
    </source>
</evidence>
<evidence type="ECO:0000256" key="6">
    <source>
        <dbReference type="ARBA" id="ARBA00022806"/>
    </source>
</evidence>
<dbReference type="PANTHER" id="PTHR12604:SF2">
    <property type="entry name" value="X-RAY REPAIR CROSS-COMPLEMENTING PROTEIN 6"/>
    <property type="match status" value="1"/>
</dbReference>
<dbReference type="InterPro" id="IPR036465">
    <property type="entry name" value="vWFA_dom_sf"/>
</dbReference>
<keyword evidence="10" id="KW-0234">DNA repair</keyword>
<dbReference type="Pfam" id="PF03731">
    <property type="entry name" value="Ku_N"/>
    <property type="match status" value="1"/>
</dbReference>
<dbReference type="GO" id="GO:0006310">
    <property type="term" value="P:DNA recombination"/>
    <property type="evidence" value="ECO:0007669"/>
    <property type="project" value="UniProtKB-KW"/>
</dbReference>
<sequence>MSDWNFDEALGEFDEDEMEAAQEYAPSRDCLILLIDCSPSMLSPYPGDGGEETAFQLCMKCCRSVLLNKVFSSDKDLVGVVLFATFSTSNPAEFKHIYVMQELDSPDADRIRELETLTDDENNSEFTKRFGEIKETDFSLSDALWTCSDMFGRSAHKFSHRRILLFTREDNPHPSDAGKAQQAKTKARDLAENGITIDLMHMTPAGDSKFQLDFYKVT</sequence>
<keyword evidence="6" id="KW-0347">Helicase</keyword>
<dbReference type="GO" id="GO:0000723">
    <property type="term" value="P:telomere maintenance"/>
    <property type="evidence" value="ECO:0007669"/>
    <property type="project" value="InterPro"/>
</dbReference>
<dbReference type="GO" id="GO:0042162">
    <property type="term" value="F:telomeric DNA binding"/>
    <property type="evidence" value="ECO:0007669"/>
    <property type="project" value="InterPro"/>
</dbReference>
<dbReference type="SUPFAM" id="SSF53300">
    <property type="entry name" value="vWA-like"/>
    <property type="match status" value="1"/>
</dbReference>
<comment type="catalytic activity">
    <reaction evidence="12">
        <text>ATP + H2O = ADP + phosphate + H(+)</text>
        <dbReference type="Rhea" id="RHEA:13065"/>
        <dbReference type="ChEBI" id="CHEBI:15377"/>
        <dbReference type="ChEBI" id="CHEBI:15378"/>
        <dbReference type="ChEBI" id="CHEBI:30616"/>
        <dbReference type="ChEBI" id="CHEBI:43474"/>
        <dbReference type="ChEBI" id="CHEBI:456216"/>
        <dbReference type="EC" id="3.6.4.12"/>
    </reaction>
</comment>
<keyword evidence="3" id="KW-0547">Nucleotide-binding</keyword>
<dbReference type="InterPro" id="IPR005161">
    <property type="entry name" value="Ku_N"/>
</dbReference>
<gene>
    <name evidence="14" type="ORF">LOD99_2359</name>
</gene>
<dbReference type="CDD" id="cd01458">
    <property type="entry name" value="vWA_ku"/>
    <property type="match status" value="1"/>
</dbReference>
<keyword evidence="11" id="KW-0539">Nucleus</keyword>
<reference evidence="14 15" key="1">
    <citation type="journal article" date="2023" name="BMC Biol.">
        <title>The compact genome of the sponge Oopsacas minuta (Hexactinellida) is lacking key metazoan core genes.</title>
        <authorList>
            <person name="Santini S."/>
            <person name="Schenkelaars Q."/>
            <person name="Jourda C."/>
            <person name="Duchesne M."/>
            <person name="Belahbib H."/>
            <person name="Rocher C."/>
            <person name="Selva M."/>
            <person name="Riesgo A."/>
            <person name="Vervoort M."/>
            <person name="Leys S.P."/>
            <person name="Kodjabachian L."/>
            <person name="Le Bivic A."/>
            <person name="Borchiellini C."/>
            <person name="Claverie J.M."/>
            <person name="Renard E."/>
        </authorList>
    </citation>
    <scope>NUCLEOTIDE SEQUENCE [LARGE SCALE GENOMIC DNA]</scope>
    <source>
        <strain evidence="14">SPO-2</strain>
    </source>
</reference>
<dbReference type="GO" id="GO:0043564">
    <property type="term" value="C:Ku70:Ku80 complex"/>
    <property type="evidence" value="ECO:0007669"/>
    <property type="project" value="InterPro"/>
</dbReference>
<evidence type="ECO:0000256" key="3">
    <source>
        <dbReference type="ARBA" id="ARBA00022741"/>
    </source>
</evidence>
<evidence type="ECO:0000256" key="9">
    <source>
        <dbReference type="ARBA" id="ARBA00023172"/>
    </source>
</evidence>
<organism evidence="14 15">
    <name type="scientific">Oopsacas minuta</name>
    <dbReference type="NCBI Taxonomy" id="111878"/>
    <lineage>
        <taxon>Eukaryota</taxon>
        <taxon>Metazoa</taxon>
        <taxon>Porifera</taxon>
        <taxon>Hexactinellida</taxon>
        <taxon>Hexasterophora</taxon>
        <taxon>Lyssacinosida</taxon>
        <taxon>Leucopsacidae</taxon>
        <taxon>Oopsacas</taxon>
    </lineage>
</organism>
<evidence type="ECO:0000256" key="8">
    <source>
        <dbReference type="ARBA" id="ARBA00023125"/>
    </source>
</evidence>
<protein>
    <recommendedName>
        <fullName evidence="2">DNA helicase</fullName>
        <ecNumber evidence="2">3.6.4.12</ecNumber>
    </recommendedName>
</protein>
<comment type="caution">
    <text evidence="14">The sequence shown here is derived from an EMBL/GenBank/DDBJ whole genome shotgun (WGS) entry which is preliminary data.</text>
</comment>
<dbReference type="EC" id="3.6.4.12" evidence="2"/>
<dbReference type="Proteomes" id="UP001165289">
    <property type="component" value="Unassembled WGS sequence"/>
</dbReference>
<evidence type="ECO:0000313" key="14">
    <source>
        <dbReference type="EMBL" id="KAI6655070.1"/>
    </source>
</evidence>
<keyword evidence="4" id="KW-0227">DNA damage</keyword>
<keyword evidence="15" id="KW-1185">Reference proteome</keyword>
<dbReference type="GO" id="GO:0003690">
    <property type="term" value="F:double-stranded DNA binding"/>
    <property type="evidence" value="ECO:0007669"/>
    <property type="project" value="TreeGrafter"/>
</dbReference>
<proteinExistence type="predicted"/>
<evidence type="ECO:0000256" key="5">
    <source>
        <dbReference type="ARBA" id="ARBA00022801"/>
    </source>
</evidence>
<dbReference type="GO" id="GO:0005524">
    <property type="term" value="F:ATP binding"/>
    <property type="evidence" value="ECO:0007669"/>
    <property type="project" value="UniProtKB-KW"/>
</dbReference>
<keyword evidence="8" id="KW-0238">DNA-binding</keyword>
<evidence type="ECO:0000256" key="2">
    <source>
        <dbReference type="ARBA" id="ARBA00012551"/>
    </source>
</evidence>
<evidence type="ECO:0000256" key="1">
    <source>
        <dbReference type="ARBA" id="ARBA00004123"/>
    </source>
</evidence>
<dbReference type="Gene3D" id="3.40.50.410">
    <property type="entry name" value="von Willebrand factor, type A domain"/>
    <property type="match status" value="1"/>
</dbReference>